<sequence>MKIPIARVHHETNTFQPVPTPPAAFGRHGTARNEASSACIAR</sequence>
<evidence type="ECO:0000313" key="4">
    <source>
        <dbReference type="Proteomes" id="UP000218432"/>
    </source>
</evidence>
<evidence type="ECO:0000259" key="2">
    <source>
        <dbReference type="Pfam" id="PF07364"/>
    </source>
</evidence>
<proteinExistence type="predicted"/>
<dbReference type="InterPro" id="IPR015995">
    <property type="entry name" value="MlrC_N"/>
</dbReference>
<feature type="domain" description="Microcystin LR degradation protein MlrC N-terminal" evidence="2">
    <location>
        <begin position="2"/>
        <end position="35"/>
    </location>
</feature>
<organism evidence="3 4">
    <name type="scientific">Burkholderia stabilis</name>
    <dbReference type="NCBI Taxonomy" id="95485"/>
    <lineage>
        <taxon>Bacteria</taxon>
        <taxon>Pseudomonadati</taxon>
        <taxon>Pseudomonadota</taxon>
        <taxon>Betaproteobacteria</taxon>
        <taxon>Burkholderiales</taxon>
        <taxon>Burkholderiaceae</taxon>
        <taxon>Burkholderia</taxon>
        <taxon>Burkholderia cepacia complex</taxon>
    </lineage>
</organism>
<evidence type="ECO:0000256" key="1">
    <source>
        <dbReference type="SAM" id="MobiDB-lite"/>
    </source>
</evidence>
<dbReference type="Proteomes" id="UP000218432">
    <property type="component" value="Chromosome 3"/>
</dbReference>
<dbReference type="EMBL" id="AP018113">
    <property type="protein sequence ID" value="BAX63964.1"/>
    <property type="molecule type" value="Genomic_DNA"/>
</dbReference>
<evidence type="ECO:0000313" key="3">
    <source>
        <dbReference type="EMBL" id="BAX63964.1"/>
    </source>
</evidence>
<reference evidence="3 4" key="1">
    <citation type="journal article" date="2017" name="Genome Announc.">
        <title>Complete Genome Sequence of Burkholderia stabilis FERMP-21014.</title>
        <authorList>
            <person name="Konishi K."/>
            <person name="Kumagai T."/>
            <person name="Sakasegawa S."/>
            <person name="Tamura T."/>
        </authorList>
    </citation>
    <scope>NUCLEOTIDE SEQUENCE [LARGE SCALE GENOMIC DNA]</scope>
    <source>
        <strain evidence="3 4">FERMP-21014</strain>
    </source>
</reference>
<dbReference type="AlphaFoldDB" id="A0A1Y1BVE3"/>
<dbReference type="Pfam" id="PF07364">
    <property type="entry name" value="DUF1485"/>
    <property type="match status" value="1"/>
</dbReference>
<protein>
    <recommendedName>
        <fullName evidence="2">Microcystin LR degradation protein MlrC N-terminal domain-containing protein</fullName>
    </recommendedName>
</protein>
<feature type="region of interest" description="Disordered" evidence="1">
    <location>
        <begin position="1"/>
        <end position="42"/>
    </location>
</feature>
<gene>
    <name evidence="3" type="ORF">BSFP_068370</name>
</gene>
<name>A0A1Y1BVE3_9BURK</name>
<accession>A0A1Y1BVE3</accession>